<name>A0A7G6RHU1_RHILV</name>
<accession>A0A7G6RHU1</accession>
<keyword evidence="1" id="KW-0812">Transmembrane</keyword>
<evidence type="ECO:0000313" key="3">
    <source>
        <dbReference type="Proteomes" id="UP000515518"/>
    </source>
</evidence>
<reference evidence="3" key="1">
    <citation type="journal article" date="2020" name="Mol. Plant Microbe">
        <title>Rhizobial microsymbionts of the narrowly endemic Oxytropis species growing in Kamchatka are characterized by significant genetic diversity and possess a set of genes that are associated with T3SS and T6SS secretion systems and can affect the development of symbiosis.</title>
        <authorList>
            <person name="Safronova V."/>
            <person name="Guro P."/>
            <person name="Sazanova A."/>
            <person name="Kuznetsova I."/>
            <person name="Belimov A."/>
            <person name="Yakubov V."/>
            <person name="Chirak E."/>
            <person name="Afonin A."/>
            <person name="Gogolev Y."/>
            <person name="Andronov E."/>
            <person name="Tikhonovich I."/>
        </authorList>
    </citation>
    <scope>NUCLEOTIDE SEQUENCE [LARGE SCALE GENOMIC DNA]</scope>
    <source>
        <strain evidence="3">RCAM0610</strain>
    </source>
</reference>
<evidence type="ECO:0000256" key="1">
    <source>
        <dbReference type="SAM" id="Phobius"/>
    </source>
</evidence>
<dbReference type="EMBL" id="CP050549">
    <property type="protein sequence ID" value="QND41823.1"/>
    <property type="molecule type" value="Genomic_DNA"/>
</dbReference>
<protein>
    <submittedName>
        <fullName evidence="2">Uncharacterized protein</fullName>
    </submittedName>
</protein>
<evidence type="ECO:0000313" key="2">
    <source>
        <dbReference type="EMBL" id="QND41823.1"/>
    </source>
</evidence>
<dbReference type="Proteomes" id="UP000515518">
    <property type="component" value="Chromosome"/>
</dbReference>
<dbReference type="AlphaFoldDB" id="A0A7G6RHU1"/>
<feature type="transmembrane region" description="Helical" evidence="1">
    <location>
        <begin position="234"/>
        <end position="255"/>
    </location>
</feature>
<gene>
    <name evidence="2" type="ORF">HB770_04075</name>
</gene>
<proteinExistence type="predicted"/>
<feature type="transmembrane region" description="Helical" evidence="1">
    <location>
        <begin position="267"/>
        <end position="293"/>
    </location>
</feature>
<sequence length="436" mass="47817">MPVLLKGRAGIARYQAEKERYGGVETQADGERSTKLKRAELRRNDAIDGLKLSVAREISPLLEETNNQFAEWLAKNRLRIAQYVKETFVAVRAVLYDIGKLFEGKTDFDTALFKKGSAVIEWAKTTFASMKDFVIAVGGEIYTQFSKIFSGMDSDWAWLNKVRDAFLSIKSFASDAFAVLTGGKAEDYTWLNDLAAGAKDFFAHLQEAWGMFRKVLDTLHSAIKPILSFFGTDVLTAALFVGMLRFSGILGGILAAGRGLLGVFGPALAGVGTAAAAAAGRVALIAGVLLGAWKLGEAIGNKLAEPIRERGEKRLETIAERMKLEDEVRFREKLKTATPDEKIAMLNGRGYNTGQITEYRRKKERDEYLKNFQGVVIGGDGDPDAQYRAAKMWEGRQGSTFGTLNFSAGGKTVSGLFEKSDAGDLIKGLKQTLRMD</sequence>
<keyword evidence="1" id="KW-0472">Membrane</keyword>
<organism evidence="2 3">
    <name type="scientific">Rhizobium leguminosarum bv. viciae</name>
    <dbReference type="NCBI Taxonomy" id="387"/>
    <lineage>
        <taxon>Bacteria</taxon>
        <taxon>Pseudomonadati</taxon>
        <taxon>Pseudomonadota</taxon>
        <taxon>Alphaproteobacteria</taxon>
        <taxon>Hyphomicrobiales</taxon>
        <taxon>Rhizobiaceae</taxon>
        <taxon>Rhizobium/Agrobacterium group</taxon>
        <taxon>Rhizobium</taxon>
    </lineage>
</organism>
<keyword evidence="1" id="KW-1133">Transmembrane helix</keyword>